<dbReference type="RefSeq" id="WP_348947204.1">
    <property type="nucleotide sequence ID" value="NZ_JBDZYD010000001.1"/>
</dbReference>
<feature type="transmembrane region" description="Helical" evidence="2">
    <location>
        <begin position="97"/>
        <end position="118"/>
    </location>
</feature>
<dbReference type="EMBL" id="JBDZYD010000001">
    <property type="protein sequence ID" value="MEQ0557873.1"/>
    <property type="molecule type" value="Genomic_DNA"/>
</dbReference>
<feature type="region of interest" description="Disordered" evidence="1">
    <location>
        <begin position="1"/>
        <end position="20"/>
    </location>
</feature>
<sequence length="167" mass="19337">MRDDVWPISPEHPGPRSLRSSNGIGYDLKGFTRPDARGYRFATHWFMIIGLPVVPLGRYYLRDLGLDAARSDHVVTTTRYDIAGRSRLRAAEVVRTYAFGWLMPVVVLLPLLALFSWVDELPVWIPLAAVVVWPIVAIIVTVLVLMHYRDHWAPLRQPRWREPEERR</sequence>
<keyword evidence="2" id="KW-0472">Membrane</keyword>
<keyword evidence="2" id="KW-1133">Transmembrane helix</keyword>
<gene>
    <name evidence="3" type="ORF">ABJI51_02235</name>
</gene>
<evidence type="ECO:0000313" key="4">
    <source>
        <dbReference type="Proteomes" id="UP001440984"/>
    </source>
</evidence>
<evidence type="ECO:0000256" key="1">
    <source>
        <dbReference type="SAM" id="MobiDB-lite"/>
    </source>
</evidence>
<dbReference type="Proteomes" id="UP001440984">
    <property type="component" value="Unassembled WGS sequence"/>
</dbReference>
<protein>
    <submittedName>
        <fullName evidence="3">Uncharacterized protein</fullName>
    </submittedName>
</protein>
<reference evidence="3 4" key="1">
    <citation type="submission" date="2024-05" db="EMBL/GenBank/DDBJ databases">
        <authorList>
            <person name="Zhao H."/>
            <person name="Xu Y."/>
            <person name="Lin S."/>
            <person name="Spain J.C."/>
            <person name="Zhou N.-Y."/>
        </authorList>
    </citation>
    <scope>NUCLEOTIDE SEQUENCE [LARGE SCALE GENOMIC DNA]</scope>
    <source>
        <strain evidence="3 4">NEAU-NG30</strain>
    </source>
</reference>
<keyword evidence="2" id="KW-0812">Transmembrane</keyword>
<accession>A0ABV0L8V7</accession>
<keyword evidence="4" id="KW-1185">Reference proteome</keyword>
<feature type="transmembrane region" description="Helical" evidence="2">
    <location>
        <begin position="42"/>
        <end position="61"/>
    </location>
</feature>
<proteinExistence type="predicted"/>
<evidence type="ECO:0000313" key="3">
    <source>
        <dbReference type="EMBL" id="MEQ0557873.1"/>
    </source>
</evidence>
<feature type="transmembrane region" description="Helical" evidence="2">
    <location>
        <begin position="124"/>
        <end position="146"/>
    </location>
</feature>
<evidence type="ECO:0000256" key="2">
    <source>
        <dbReference type="SAM" id="Phobius"/>
    </source>
</evidence>
<comment type="caution">
    <text evidence="3">The sequence shown here is derived from an EMBL/GenBank/DDBJ whole genome shotgun (WGS) entry which is preliminary data.</text>
</comment>
<organism evidence="3 4">
    <name type="scientific">Amycolatopsis melonis</name>
    <dbReference type="NCBI Taxonomy" id="3156488"/>
    <lineage>
        <taxon>Bacteria</taxon>
        <taxon>Bacillati</taxon>
        <taxon>Actinomycetota</taxon>
        <taxon>Actinomycetes</taxon>
        <taxon>Pseudonocardiales</taxon>
        <taxon>Pseudonocardiaceae</taxon>
        <taxon>Amycolatopsis</taxon>
    </lineage>
</organism>
<name>A0ABV0L8V7_9PSEU</name>